<protein>
    <recommendedName>
        <fullName evidence="1">Phosphodiester glycosidase domain-containing protein</fullName>
    </recommendedName>
</protein>
<dbReference type="STRING" id="1817892.AUK40_06030"/>
<feature type="domain" description="Phosphodiester glycosidase" evidence="1">
    <location>
        <begin position="539"/>
        <end position="641"/>
    </location>
</feature>
<reference evidence="2 3" key="1">
    <citation type="journal article" date="2016" name="Environ. Microbiol.">
        <title>Genomic resolution of a cold subsurface aquifer community provides metabolic insights for novel microbes adapted to high CO concentrations.</title>
        <authorList>
            <person name="Probst A.J."/>
            <person name="Castelle C.J."/>
            <person name="Singh A."/>
            <person name="Brown C.T."/>
            <person name="Anantharaman K."/>
            <person name="Sharon I."/>
            <person name="Hug L.A."/>
            <person name="Burstein D."/>
            <person name="Emerson J.B."/>
            <person name="Thomas B.C."/>
            <person name="Banfield J.F."/>
        </authorList>
    </citation>
    <scope>NUCLEOTIDE SEQUENCE [LARGE SCALE GENOMIC DNA]</scope>
    <source>
        <strain evidence="2">CG2_30_54_11</strain>
    </source>
</reference>
<sequence>MRKEITAIVVVVGLVLTGIIFVVRPVLAFPVSAPLNPVELTTVSLPSGVYNAGYSTTLTSTADPSSGPVWSLISGTLPAGILLSSAGVLSGTATKIGDYATTIQVYDGYTTDSASFTLSVTSPMAYTPGTLLKQTGLAAVYLLGTDMKLYSFSTPTEFLSYGYGWGVIVEIPEREMTMYLLANTIQMRSGTLAKEPDTGAVFLIQNGEARLFPSGEVFLGLGYQWGAIATTVPGETAWYARGADMAVSSPLSHLAGTKVKIDASAAVYLLELDGSTLKKRWIPSESVYLNTGWQWVEVVTISPEEMATYPDGPVMWYRDGTLIKGADQTACYLLDHGLKRPFNSADDFEAMRYSWAAIQTALQYEADSIPLGVYLQPDQAKYDELAARRAAAAAAQWSSEYAAGTVNTAVGSFTYKMVKATITGTTVKTFSGEPSECVTNCQTQALQTYVQYGGGFAGMNGSYFCPPDYAYCGGKVSAYDTPLWDWDRQSWINWSNKDWDHRAAITFVGGTPSSYWAGWWSNNGDGTFNTWHDSIPPSSGITAGIFNYPMLIHNSAIIASADNTDTKQRDQKGRRGAIGYNGTHLMLVVAENATVIDLAYIMQSLGATNSLNLDGGGSSALYAEGGYQVGPGRSLPNAIVLVH</sequence>
<accession>A0A1J5IFB2</accession>
<evidence type="ECO:0000259" key="1">
    <source>
        <dbReference type="Pfam" id="PF09992"/>
    </source>
</evidence>
<dbReference type="Pfam" id="PF09992">
    <property type="entry name" value="NAGPA"/>
    <property type="match status" value="1"/>
</dbReference>
<dbReference type="EMBL" id="MNZT01000110">
    <property type="protein sequence ID" value="OIP95427.1"/>
    <property type="molecule type" value="Genomic_DNA"/>
</dbReference>
<dbReference type="AlphaFoldDB" id="A0A1J5IFB2"/>
<dbReference type="InterPro" id="IPR013783">
    <property type="entry name" value="Ig-like_fold"/>
</dbReference>
<dbReference type="Proteomes" id="UP000183245">
    <property type="component" value="Unassembled WGS sequence"/>
</dbReference>
<evidence type="ECO:0000313" key="2">
    <source>
        <dbReference type="EMBL" id="OIP95427.1"/>
    </source>
</evidence>
<evidence type="ECO:0000313" key="3">
    <source>
        <dbReference type="Proteomes" id="UP000183245"/>
    </source>
</evidence>
<gene>
    <name evidence="2" type="ORF">AUK40_06030</name>
</gene>
<proteinExistence type="predicted"/>
<name>A0A1J5IFB2_9BACT</name>
<dbReference type="InterPro" id="IPR018711">
    <property type="entry name" value="NAGPA"/>
</dbReference>
<organism evidence="2 3">
    <name type="scientific">Candidatus Wirthbacteria bacterium CG2_30_54_11</name>
    <dbReference type="NCBI Taxonomy" id="1817892"/>
    <lineage>
        <taxon>Bacteria</taxon>
        <taxon>Candidatus Wirthbacteria</taxon>
    </lineage>
</organism>
<dbReference type="Gene3D" id="2.60.40.10">
    <property type="entry name" value="Immunoglobulins"/>
    <property type="match status" value="1"/>
</dbReference>
<comment type="caution">
    <text evidence="2">The sequence shown here is derived from an EMBL/GenBank/DDBJ whole genome shotgun (WGS) entry which is preliminary data.</text>
</comment>